<evidence type="ECO:0000313" key="2">
    <source>
        <dbReference type="Proteomes" id="UP000076552"/>
    </source>
</evidence>
<protein>
    <submittedName>
        <fullName evidence="1">Uncharacterized protein</fullName>
    </submittedName>
</protein>
<comment type="caution">
    <text evidence="1">The sequence shown here is derived from an EMBL/GenBank/DDBJ whole genome shotgun (WGS) entry which is preliminary data.</text>
</comment>
<reference evidence="1 2" key="1">
    <citation type="submission" date="2015-06" db="EMBL/GenBank/DDBJ databases">
        <title>Survival trade-offs in plant roots during colonization by closely related pathogenic and mutualistic fungi.</title>
        <authorList>
            <person name="Hacquard S."/>
            <person name="Kracher B."/>
            <person name="Hiruma K."/>
            <person name="Weinman A."/>
            <person name="Muench P."/>
            <person name="Garrido Oter R."/>
            <person name="Ver Loren van Themaat E."/>
            <person name="Dallerey J.-F."/>
            <person name="Damm U."/>
            <person name="Henrissat B."/>
            <person name="Lespinet O."/>
            <person name="Thon M."/>
            <person name="Kemen E."/>
            <person name="McHardy A.C."/>
            <person name="Schulze-Lefert P."/>
            <person name="O'Connell R.J."/>
        </authorList>
    </citation>
    <scope>NUCLEOTIDE SEQUENCE [LARGE SCALE GENOMIC DNA]</scope>
    <source>
        <strain evidence="1 2">0861</strain>
    </source>
</reference>
<organism evidence="1 2">
    <name type="scientific">Colletotrichum tofieldiae</name>
    <dbReference type="NCBI Taxonomy" id="708197"/>
    <lineage>
        <taxon>Eukaryota</taxon>
        <taxon>Fungi</taxon>
        <taxon>Dikarya</taxon>
        <taxon>Ascomycota</taxon>
        <taxon>Pezizomycotina</taxon>
        <taxon>Sordariomycetes</taxon>
        <taxon>Hypocreomycetidae</taxon>
        <taxon>Glomerellales</taxon>
        <taxon>Glomerellaceae</taxon>
        <taxon>Colletotrichum</taxon>
        <taxon>Colletotrichum spaethianum species complex</taxon>
    </lineage>
</organism>
<dbReference type="EMBL" id="LFIV01000137">
    <property type="protein sequence ID" value="KZL67855.1"/>
    <property type="molecule type" value="Genomic_DNA"/>
</dbReference>
<accession>A0A166QF52</accession>
<proteinExistence type="predicted"/>
<evidence type="ECO:0000313" key="1">
    <source>
        <dbReference type="EMBL" id="KZL67855.1"/>
    </source>
</evidence>
<sequence>MLRLADDKQNIQFKDNEFFVFQLPFSNHCEWIHARVSTEFNDQRQNHFYLCSTESIACCEEQRTISPDSALNKKLDSTFCHVYGVGNWLNGRRFRYPSHLDPSTEDCLGRTAAAVNFFNAKRRRRICNTSETNEVEDTQAPLDRVFNNIATKTNQLYDKALARNIPKDTGRIRNGGINRQKRKVPWTLGRKVLSRESKALVKELQSVQEKLVGADRGCPASMDKVLRTLKTIAPVTQLVGVIHNGFSLVKHLEDAGKDIRLGSFAEIVTFRNLQNADYRSELQRIFDKGESHIEKTAFSLIWASKLLASGVRTIRRKLDPKFISACDLNAEQNVKRKDLGFESLHSIMNHLHCSQGGNAWALYALLEGRLTPPFSCTLKLTEIVQGAEVYNIARIAKEHTTFFASEVSAHLNSCDWDTIPDTVQVLHLPAVLSWALRLSFEETCVYLGLGTFVLENPEIGKQLDEIANEVIRIDKERSAMAEVDVETRLGVLENRAHNAMRVPLSELRRLCRCRIIHPPINTESIDEVEHPHVQHPTRKPLHNGHRTAIGHSSVPASAPSVPSTVAVPSLDALDDESRQSSLGLQESLELSGTMVRQVTSPQQGSDSIFPWEVDNAEASHWFSHDMENCNNSMAGLDDFLRLSSEAP</sequence>
<name>A0A166QF52_9PEZI</name>
<dbReference type="Proteomes" id="UP000076552">
    <property type="component" value="Unassembled WGS sequence"/>
</dbReference>
<keyword evidence="2" id="KW-1185">Reference proteome</keyword>
<gene>
    <name evidence="1" type="ORF">CT0861_00860</name>
</gene>
<dbReference type="AlphaFoldDB" id="A0A166QF52"/>